<feature type="region of interest" description="Disordered" evidence="1">
    <location>
        <begin position="1"/>
        <end position="22"/>
    </location>
</feature>
<feature type="non-terminal residue" evidence="2">
    <location>
        <position position="1"/>
    </location>
</feature>
<accession>A0A8S0VJC9</accession>
<dbReference type="Proteomes" id="UP000594638">
    <property type="component" value="Unassembled WGS sequence"/>
</dbReference>
<comment type="caution">
    <text evidence="2">The sequence shown here is derived from an EMBL/GenBank/DDBJ whole genome shotgun (WGS) entry which is preliminary data.</text>
</comment>
<sequence>VFEIEGSSFGFEDEGQQPPRAKRRSVVFEIGGSSFDSVVKVFQFGEAASVSKMEPIG</sequence>
<gene>
    <name evidence="2" type="ORF">OLEA9_A104212</name>
</gene>
<proteinExistence type="predicted"/>
<dbReference type="EMBL" id="CACTIH010009457">
    <property type="protein sequence ID" value="CAA3031498.1"/>
    <property type="molecule type" value="Genomic_DNA"/>
</dbReference>
<dbReference type="AlphaFoldDB" id="A0A8S0VJC9"/>
<keyword evidence="3" id="KW-1185">Reference proteome</keyword>
<dbReference type="Gramene" id="OE9A104212T1">
    <property type="protein sequence ID" value="OE9A104212C1"/>
    <property type="gene ID" value="OE9A104212"/>
</dbReference>
<protein>
    <submittedName>
        <fullName evidence="2">Uncharacterized protein</fullName>
    </submittedName>
</protein>
<reference evidence="2 3" key="1">
    <citation type="submission" date="2019-12" db="EMBL/GenBank/DDBJ databases">
        <authorList>
            <person name="Alioto T."/>
            <person name="Alioto T."/>
            <person name="Gomez Garrido J."/>
        </authorList>
    </citation>
    <scope>NUCLEOTIDE SEQUENCE [LARGE SCALE GENOMIC DNA]</scope>
</reference>
<evidence type="ECO:0000256" key="1">
    <source>
        <dbReference type="SAM" id="MobiDB-lite"/>
    </source>
</evidence>
<evidence type="ECO:0000313" key="2">
    <source>
        <dbReference type="EMBL" id="CAA3031498.1"/>
    </source>
</evidence>
<organism evidence="2 3">
    <name type="scientific">Olea europaea subsp. europaea</name>
    <dbReference type="NCBI Taxonomy" id="158383"/>
    <lineage>
        <taxon>Eukaryota</taxon>
        <taxon>Viridiplantae</taxon>
        <taxon>Streptophyta</taxon>
        <taxon>Embryophyta</taxon>
        <taxon>Tracheophyta</taxon>
        <taxon>Spermatophyta</taxon>
        <taxon>Magnoliopsida</taxon>
        <taxon>eudicotyledons</taxon>
        <taxon>Gunneridae</taxon>
        <taxon>Pentapetalae</taxon>
        <taxon>asterids</taxon>
        <taxon>lamiids</taxon>
        <taxon>Lamiales</taxon>
        <taxon>Oleaceae</taxon>
        <taxon>Oleeae</taxon>
        <taxon>Olea</taxon>
    </lineage>
</organism>
<evidence type="ECO:0000313" key="3">
    <source>
        <dbReference type="Proteomes" id="UP000594638"/>
    </source>
</evidence>
<name>A0A8S0VJC9_OLEEU</name>